<dbReference type="EMBL" id="MCFF01000018">
    <property type="protein sequence ID" value="ORZ16117.1"/>
    <property type="molecule type" value="Genomic_DNA"/>
</dbReference>
<gene>
    <name evidence="1" type="ORF">BCR41DRAFT_422132</name>
</gene>
<protein>
    <submittedName>
        <fullName evidence="1">Uncharacterized protein</fullName>
    </submittedName>
</protein>
<evidence type="ECO:0000313" key="1">
    <source>
        <dbReference type="EMBL" id="ORZ16117.1"/>
    </source>
</evidence>
<evidence type="ECO:0000313" key="2">
    <source>
        <dbReference type="Proteomes" id="UP000193648"/>
    </source>
</evidence>
<name>A0A1Y2GN35_9FUNG</name>
<dbReference type="GeneID" id="33571951"/>
<accession>A0A1Y2GN35</accession>
<proteinExistence type="predicted"/>
<dbReference type="InParanoid" id="A0A1Y2GN35"/>
<reference evidence="1 2" key="1">
    <citation type="submission" date="2016-07" db="EMBL/GenBank/DDBJ databases">
        <title>Pervasive Adenine N6-methylation of Active Genes in Fungi.</title>
        <authorList>
            <consortium name="DOE Joint Genome Institute"/>
            <person name="Mondo S.J."/>
            <person name="Dannebaum R.O."/>
            <person name="Kuo R.C."/>
            <person name="Labutti K."/>
            <person name="Haridas S."/>
            <person name="Kuo A."/>
            <person name="Salamov A."/>
            <person name="Ahrendt S.R."/>
            <person name="Lipzen A."/>
            <person name="Sullivan W."/>
            <person name="Andreopoulos W.B."/>
            <person name="Clum A."/>
            <person name="Lindquist E."/>
            <person name="Daum C."/>
            <person name="Ramamoorthy G.K."/>
            <person name="Gryganskyi A."/>
            <person name="Culley D."/>
            <person name="Magnuson J.K."/>
            <person name="James T.Y."/>
            <person name="O'Malley M.A."/>
            <person name="Stajich J.E."/>
            <person name="Spatafora J.W."/>
            <person name="Visel A."/>
            <person name="Grigoriev I.V."/>
        </authorList>
    </citation>
    <scope>NUCLEOTIDE SEQUENCE [LARGE SCALE GENOMIC DNA]</scope>
    <source>
        <strain evidence="1 2">NRRL 3116</strain>
    </source>
</reference>
<comment type="caution">
    <text evidence="1">The sequence shown here is derived from an EMBL/GenBank/DDBJ whole genome shotgun (WGS) entry which is preliminary data.</text>
</comment>
<organism evidence="1 2">
    <name type="scientific">Lobosporangium transversale</name>
    <dbReference type="NCBI Taxonomy" id="64571"/>
    <lineage>
        <taxon>Eukaryota</taxon>
        <taxon>Fungi</taxon>
        <taxon>Fungi incertae sedis</taxon>
        <taxon>Mucoromycota</taxon>
        <taxon>Mortierellomycotina</taxon>
        <taxon>Mortierellomycetes</taxon>
        <taxon>Mortierellales</taxon>
        <taxon>Mortierellaceae</taxon>
        <taxon>Lobosporangium</taxon>
    </lineage>
</organism>
<dbReference type="OrthoDB" id="2373574at2759"/>
<dbReference type="Proteomes" id="UP000193648">
    <property type="component" value="Unassembled WGS sequence"/>
</dbReference>
<sequence>MIPTCAFENNHRHLRTFLLDSFDDIKADQDQNEGKLLKYIDSGVYSRSRSIRCLRSSKLKDMVRHFVRAPWHQAYMDALDGELFITNVRSDSTKVVYQTVANRRSQRQLNQITQSSTTPGDMTQTFQLSLSHVVADAVKRIPETAVEIGRLDFCQTIEAMARLPLGDPSTILNADTTYNERYVKHTYLSPPKRSHREFNIVQKQPPSLMIRSDIGTLKTVLEEQPVKADKGSKFVAITCRRTLADMLTVRLVFTDYRDIKGKQGTGCAENTESLQQMLQEKGFRGMCVTKNTSEVDKHNIVKNNNSHMANLDYFIHAPSISMGIDYNVGNRVNYVIGFFSTHSKVNMETCGQMMRCVRHVKSNTTWLTSIEPQTIY</sequence>
<dbReference type="AlphaFoldDB" id="A0A1Y2GN35"/>
<dbReference type="RefSeq" id="XP_021881464.1">
    <property type="nucleotide sequence ID" value="XM_022030108.1"/>
</dbReference>
<keyword evidence="2" id="KW-1185">Reference proteome</keyword>